<dbReference type="GO" id="GO:0008168">
    <property type="term" value="F:methyltransferase activity"/>
    <property type="evidence" value="ECO:0007669"/>
    <property type="project" value="UniProtKB-KW"/>
</dbReference>
<dbReference type="InterPro" id="IPR007213">
    <property type="entry name" value="Ppm1/Ppm2/Tcmp"/>
</dbReference>
<dbReference type="PANTHER" id="PTHR43619:SF2">
    <property type="entry name" value="S-ADENOSYL-L-METHIONINE-DEPENDENT METHYLTRANSFERASES SUPERFAMILY PROTEIN"/>
    <property type="match status" value="1"/>
</dbReference>
<comment type="function">
    <text evidence="4">Exhibits S-adenosyl-L-methionine-dependent methyltransferase activity.</text>
</comment>
<dbReference type="PANTHER" id="PTHR43619">
    <property type="entry name" value="S-ADENOSYL-L-METHIONINE-DEPENDENT METHYLTRANSFERASE YKTD-RELATED"/>
    <property type="match status" value="1"/>
</dbReference>
<reference evidence="6" key="1">
    <citation type="journal article" date="2019" name="Int. J. Syst. Evol. Microbiol.">
        <title>The Global Catalogue of Microorganisms (GCM) 10K type strain sequencing project: providing services to taxonomists for standard genome sequencing and annotation.</title>
        <authorList>
            <consortium name="The Broad Institute Genomics Platform"/>
            <consortium name="The Broad Institute Genome Sequencing Center for Infectious Disease"/>
            <person name="Wu L."/>
            <person name="Ma J."/>
        </authorList>
    </citation>
    <scope>NUCLEOTIDE SEQUENCE [LARGE SCALE GENOMIC DNA]</scope>
    <source>
        <strain evidence="6">CCUG 53762</strain>
    </source>
</reference>
<name>A0ABW4IDM7_9SPHI</name>
<evidence type="ECO:0000313" key="5">
    <source>
        <dbReference type="EMBL" id="MFD1630290.1"/>
    </source>
</evidence>
<comment type="caution">
    <text evidence="5">The sequence shown here is derived from an EMBL/GenBank/DDBJ whole genome shotgun (WGS) entry which is preliminary data.</text>
</comment>
<dbReference type="Proteomes" id="UP001597118">
    <property type="component" value="Unassembled WGS sequence"/>
</dbReference>
<accession>A0ABW4IDM7</accession>
<keyword evidence="4" id="KW-0949">S-adenosyl-L-methionine</keyword>
<protein>
    <recommendedName>
        <fullName evidence="4">S-adenosyl-L-methionine-dependent methyltransferase</fullName>
        <ecNumber evidence="4">2.1.1.-</ecNumber>
    </recommendedName>
</protein>
<organism evidence="5 6">
    <name type="scientific">Pseudopedobacter beijingensis</name>
    <dbReference type="NCBI Taxonomy" id="1207056"/>
    <lineage>
        <taxon>Bacteria</taxon>
        <taxon>Pseudomonadati</taxon>
        <taxon>Bacteroidota</taxon>
        <taxon>Sphingobacteriia</taxon>
        <taxon>Sphingobacteriales</taxon>
        <taxon>Sphingobacteriaceae</taxon>
        <taxon>Pseudopedobacter</taxon>
    </lineage>
</organism>
<dbReference type="GO" id="GO:0032259">
    <property type="term" value="P:methylation"/>
    <property type="evidence" value="ECO:0007669"/>
    <property type="project" value="UniProtKB-KW"/>
</dbReference>
<dbReference type="EC" id="2.1.1.-" evidence="4"/>
<keyword evidence="6" id="KW-1185">Reference proteome</keyword>
<evidence type="ECO:0000256" key="1">
    <source>
        <dbReference type="ARBA" id="ARBA00008138"/>
    </source>
</evidence>
<dbReference type="Pfam" id="PF04072">
    <property type="entry name" value="LCM"/>
    <property type="match status" value="1"/>
</dbReference>
<dbReference type="InterPro" id="IPR011610">
    <property type="entry name" value="SAM_mthyl_Trfase_ML2640-like"/>
</dbReference>
<gene>
    <name evidence="5" type="ORF">ACFSAH_10400</name>
</gene>
<sequence>MQAKHHPQPNQTAVRTALWRALHLQADPLPHILEDAIGIKLVSPEKDWEKQPDMDPDFTRRVRLAIVTRARFMDDLATTHFRAGINQYIILGSGLDTFAQRRSQQLDGLQIFEIDHPDTLTWKEQRLKELGYTIPPSLHFVPVNFEEQKSWLKALEKSGFDSTQPAFIACTGVSMYLTQEAILDTLKQISRLASGSKLVMTFMLPFNLISKTDQPLQQISIDGAKKSGTPFISFFSPEEAIDLANSCHLKEIQIATYEDLENIYFIDRSDNLSPADGEIFLMADIG</sequence>
<dbReference type="RefSeq" id="WP_379662666.1">
    <property type="nucleotide sequence ID" value="NZ_JBHUDG010000015.1"/>
</dbReference>
<dbReference type="Gene3D" id="3.40.50.150">
    <property type="entry name" value="Vaccinia Virus protein VP39"/>
    <property type="match status" value="1"/>
</dbReference>
<dbReference type="InterPro" id="IPR029063">
    <property type="entry name" value="SAM-dependent_MTases_sf"/>
</dbReference>
<evidence type="ECO:0000256" key="4">
    <source>
        <dbReference type="RuleBase" id="RU362030"/>
    </source>
</evidence>
<dbReference type="SUPFAM" id="SSF53335">
    <property type="entry name" value="S-adenosyl-L-methionine-dependent methyltransferases"/>
    <property type="match status" value="1"/>
</dbReference>
<evidence type="ECO:0000256" key="2">
    <source>
        <dbReference type="ARBA" id="ARBA00022603"/>
    </source>
</evidence>
<comment type="similarity">
    <text evidence="1 4">Belongs to the UPF0677 family.</text>
</comment>
<dbReference type="NCBIfam" id="TIGR00027">
    <property type="entry name" value="mthyl_TIGR00027"/>
    <property type="match status" value="1"/>
</dbReference>
<proteinExistence type="inferred from homology"/>
<keyword evidence="3" id="KW-0808">Transferase</keyword>
<evidence type="ECO:0000256" key="3">
    <source>
        <dbReference type="ARBA" id="ARBA00022679"/>
    </source>
</evidence>
<dbReference type="EMBL" id="JBHUDG010000015">
    <property type="protein sequence ID" value="MFD1630290.1"/>
    <property type="molecule type" value="Genomic_DNA"/>
</dbReference>
<keyword evidence="2 4" id="KW-0489">Methyltransferase</keyword>
<evidence type="ECO:0000313" key="6">
    <source>
        <dbReference type="Proteomes" id="UP001597118"/>
    </source>
</evidence>